<dbReference type="AlphaFoldDB" id="A0A831X0Z0"/>
<dbReference type="PANTHER" id="PTHR38431:SF1">
    <property type="entry name" value="BLL2305 PROTEIN"/>
    <property type="match status" value="1"/>
</dbReference>
<dbReference type="PROSITE" id="PS50943">
    <property type="entry name" value="HTH_CROC1"/>
    <property type="match status" value="1"/>
</dbReference>
<dbReference type="EMBL" id="DSIY01000055">
    <property type="protein sequence ID" value="HEG90311.1"/>
    <property type="molecule type" value="Genomic_DNA"/>
</dbReference>
<accession>A0A831X0Z0</accession>
<dbReference type="Pfam" id="PF12727">
    <property type="entry name" value="PBP_like"/>
    <property type="match status" value="1"/>
</dbReference>
<dbReference type="SMART" id="SM00530">
    <property type="entry name" value="HTH_XRE"/>
    <property type="match status" value="1"/>
</dbReference>
<protein>
    <submittedName>
        <fullName evidence="2">Helix-turn-helix domain-containing protein</fullName>
    </submittedName>
</protein>
<dbReference type="PANTHER" id="PTHR38431">
    <property type="entry name" value="BLL2305 PROTEIN"/>
    <property type="match status" value="1"/>
</dbReference>
<feature type="domain" description="HTH cro/C1-type" evidence="1">
    <location>
        <begin position="14"/>
        <end position="68"/>
    </location>
</feature>
<dbReference type="InterPro" id="IPR010982">
    <property type="entry name" value="Lambda_DNA-bd_dom_sf"/>
</dbReference>
<name>A0A831X0Z0_9BACT</name>
<organism evidence="2">
    <name type="scientific">Thermorudis peleae</name>
    <dbReference type="NCBI Taxonomy" id="1382356"/>
    <lineage>
        <taxon>Bacteria</taxon>
        <taxon>Pseudomonadati</taxon>
        <taxon>Thermomicrobiota</taxon>
        <taxon>Thermomicrobia</taxon>
        <taxon>Thermomicrobia incertae sedis</taxon>
        <taxon>Thermorudis</taxon>
    </lineage>
</organism>
<dbReference type="SUPFAM" id="SSF53850">
    <property type="entry name" value="Periplasmic binding protein-like II"/>
    <property type="match status" value="1"/>
</dbReference>
<dbReference type="Pfam" id="PF01381">
    <property type="entry name" value="HTH_3"/>
    <property type="match status" value="1"/>
</dbReference>
<dbReference type="Gene3D" id="1.10.260.40">
    <property type="entry name" value="lambda repressor-like DNA-binding domains"/>
    <property type="match status" value="1"/>
</dbReference>
<dbReference type="InterPro" id="IPR001387">
    <property type="entry name" value="Cro/C1-type_HTH"/>
</dbReference>
<proteinExistence type="predicted"/>
<dbReference type="CDD" id="cd00093">
    <property type="entry name" value="HTH_XRE"/>
    <property type="match status" value="1"/>
</dbReference>
<evidence type="ECO:0000259" key="1">
    <source>
        <dbReference type="PROSITE" id="PS50943"/>
    </source>
</evidence>
<dbReference type="InterPro" id="IPR024370">
    <property type="entry name" value="PBP_domain"/>
</dbReference>
<sequence length="377" mass="40819">MGRRAETLPLQVHVRERRLALGLSQQELASRAGLSRQALIAIEAGRLVPSVAVALRLARALRCRVDDLFALPDVHPTVEAELGSGVPASLEPPFRVWLSRVGPRLLAWPLAGAASDEQADGIARERRGEGRLAVELVSDLAEPERSLVIAGCDPALAVLGSHLRRARRSVRTVWLPQSSLQALRSLARGEVHIAGTHLWDPATSEYNLPAVRRELAGRPVAVVTLSRWVEGLLLAPGNPKGIRELEDLARSDVRIVNREAGSGSRLVFDELLRRAGIELAALSGYDREVRGHRALAEVIASGLADAGPGVWPVARSYGLDFLPLMEERYDLVIPAELLDLPAVRDLLELATSLPFRRELEAGGYDVASVGKVVARIG</sequence>
<gene>
    <name evidence="2" type="ORF">ENP34_02555</name>
</gene>
<comment type="caution">
    <text evidence="2">The sequence shown here is derived from an EMBL/GenBank/DDBJ whole genome shotgun (WGS) entry which is preliminary data.</text>
</comment>
<dbReference type="SUPFAM" id="SSF47413">
    <property type="entry name" value="lambda repressor-like DNA-binding domains"/>
    <property type="match status" value="1"/>
</dbReference>
<reference evidence="2" key="1">
    <citation type="journal article" date="2020" name="mSystems">
        <title>Genome- and Community-Level Interaction Insights into Carbon Utilization and Element Cycling Functions of Hydrothermarchaeota in Hydrothermal Sediment.</title>
        <authorList>
            <person name="Zhou Z."/>
            <person name="Liu Y."/>
            <person name="Xu W."/>
            <person name="Pan J."/>
            <person name="Luo Z.H."/>
            <person name="Li M."/>
        </authorList>
    </citation>
    <scope>NUCLEOTIDE SEQUENCE [LARGE SCALE GENOMIC DNA]</scope>
    <source>
        <strain evidence="2">SpSt-210</strain>
    </source>
</reference>
<dbReference type="GO" id="GO:0003677">
    <property type="term" value="F:DNA binding"/>
    <property type="evidence" value="ECO:0007669"/>
    <property type="project" value="InterPro"/>
</dbReference>
<dbReference type="Gene3D" id="3.40.190.10">
    <property type="entry name" value="Periplasmic binding protein-like II"/>
    <property type="match status" value="1"/>
</dbReference>
<evidence type="ECO:0000313" key="2">
    <source>
        <dbReference type="EMBL" id="HEG90311.1"/>
    </source>
</evidence>